<accession>A0ABW5L6Z2</accession>
<organism evidence="5 6">
    <name type="scientific">Sphingobacterium tabacisoli</name>
    <dbReference type="NCBI Taxonomy" id="2044855"/>
    <lineage>
        <taxon>Bacteria</taxon>
        <taxon>Pseudomonadati</taxon>
        <taxon>Bacteroidota</taxon>
        <taxon>Sphingobacteriia</taxon>
        <taxon>Sphingobacteriales</taxon>
        <taxon>Sphingobacteriaceae</taxon>
        <taxon>Sphingobacterium</taxon>
    </lineage>
</organism>
<dbReference type="PANTHER" id="PTHR33204">
    <property type="entry name" value="TRANSCRIPTIONAL REGULATOR, MARR FAMILY"/>
    <property type="match status" value="1"/>
</dbReference>
<dbReference type="Proteomes" id="UP001597440">
    <property type="component" value="Unassembled WGS sequence"/>
</dbReference>
<evidence type="ECO:0000256" key="2">
    <source>
        <dbReference type="ARBA" id="ARBA00023125"/>
    </source>
</evidence>
<dbReference type="Gene3D" id="1.10.10.10">
    <property type="entry name" value="Winged helix-like DNA-binding domain superfamily/Winged helix DNA-binding domain"/>
    <property type="match status" value="1"/>
</dbReference>
<dbReference type="InterPro" id="IPR036390">
    <property type="entry name" value="WH_DNA-bd_sf"/>
</dbReference>
<reference evidence="6" key="1">
    <citation type="journal article" date="2019" name="Int. J. Syst. Evol. Microbiol.">
        <title>The Global Catalogue of Microorganisms (GCM) 10K type strain sequencing project: providing services to taxonomists for standard genome sequencing and annotation.</title>
        <authorList>
            <consortium name="The Broad Institute Genomics Platform"/>
            <consortium name="The Broad Institute Genome Sequencing Center for Infectious Disease"/>
            <person name="Wu L."/>
            <person name="Ma J."/>
        </authorList>
    </citation>
    <scope>NUCLEOTIDE SEQUENCE [LARGE SCALE GENOMIC DNA]</scope>
    <source>
        <strain evidence="6">KCTC 52298</strain>
    </source>
</reference>
<dbReference type="SUPFAM" id="SSF46785">
    <property type="entry name" value="Winged helix' DNA-binding domain"/>
    <property type="match status" value="1"/>
</dbReference>
<sequence length="118" mass="13185">MGCTAKKPSKENILALGDALELLRGKWKISILRNLSYGEMRFKDLLESVTGISPKVLSKELQVLEQHLLITRTVNNTKPVTVSYAITEHASKTIPPIINALLEFGLNHRKNFHDSFGS</sequence>
<keyword evidence="6" id="KW-1185">Reference proteome</keyword>
<evidence type="ECO:0000313" key="6">
    <source>
        <dbReference type="Proteomes" id="UP001597440"/>
    </source>
</evidence>
<keyword evidence="2" id="KW-0238">DNA-binding</keyword>
<dbReference type="PROSITE" id="PS51118">
    <property type="entry name" value="HTH_HXLR"/>
    <property type="match status" value="1"/>
</dbReference>
<gene>
    <name evidence="5" type="ORF">ACFSQW_19235</name>
</gene>
<dbReference type="InterPro" id="IPR036388">
    <property type="entry name" value="WH-like_DNA-bd_sf"/>
</dbReference>
<dbReference type="EMBL" id="JBHULD010000018">
    <property type="protein sequence ID" value="MFD2556538.1"/>
    <property type="molecule type" value="Genomic_DNA"/>
</dbReference>
<dbReference type="InterPro" id="IPR002577">
    <property type="entry name" value="HTH_HxlR"/>
</dbReference>
<evidence type="ECO:0000256" key="3">
    <source>
        <dbReference type="ARBA" id="ARBA00023163"/>
    </source>
</evidence>
<evidence type="ECO:0000256" key="1">
    <source>
        <dbReference type="ARBA" id="ARBA00023015"/>
    </source>
</evidence>
<name>A0ABW5L6Z2_9SPHI</name>
<keyword evidence="1" id="KW-0805">Transcription regulation</keyword>
<dbReference type="Pfam" id="PF01638">
    <property type="entry name" value="HxlR"/>
    <property type="match status" value="1"/>
</dbReference>
<feature type="domain" description="HTH hxlR-type" evidence="4">
    <location>
        <begin position="3"/>
        <end position="113"/>
    </location>
</feature>
<dbReference type="RefSeq" id="WP_210352404.1">
    <property type="nucleotide sequence ID" value="NZ_JAEQMU010000001.1"/>
</dbReference>
<evidence type="ECO:0000259" key="4">
    <source>
        <dbReference type="PROSITE" id="PS51118"/>
    </source>
</evidence>
<protein>
    <submittedName>
        <fullName evidence="5">Winged helix-turn-helix transcriptional regulator</fullName>
    </submittedName>
</protein>
<dbReference type="PANTHER" id="PTHR33204:SF18">
    <property type="entry name" value="TRANSCRIPTIONAL REGULATORY PROTEIN"/>
    <property type="match status" value="1"/>
</dbReference>
<proteinExistence type="predicted"/>
<evidence type="ECO:0000313" key="5">
    <source>
        <dbReference type="EMBL" id="MFD2556538.1"/>
    </source>
</evidence>
<keyword evidence="3" id="KW-0804">Transcription</keyword>
<comment type="caution">
    <text evidence="5">The sequence shown here is derived from an EMBL/GenBank/DDBJ whole genome shotgun (WGS) entry which is preliminary data.</text>
</comment>